<dbReference type="KEGG" id="dpn:BCB69_03725"/>
<evidence type="ECO:0000256" key="1">
    <source>
        <dbReference type="SAM" id="Phobius"/>
    </source>
</evidence>
<protein>
    <submittedName>
        <fullName evidence="2">Uncharacterized protein</fullName>
    </submittedName>
</protein>
<name>A0A1B3WDV2_9FIRM</name>
<evidence type="ECO:0000313" key="2">
    <source>
        <dbReference type="EMBL" id="AOH39148.1"/>
    </source>
</evidence>
<dbReference type="STRING" id="39950.BCB69_03725"/>
<keyword evidence="1" id="KW-1133">Transmembrane helix</keyword>
<reference evidence="3" key="1">
    <citation type="submission" date="2016-08" db="EMBL/GenBank/DDBJ databases">
        <authorList>
            <person name="Holder M.E."/>
            <person name="Ajami N.J."/>
            <person name="Petrosino J.F."/>
        </authorList>
    </citation>
    <scope>NUCLEOTIDE SEQUENCE [LARGE SCALE GENOMIC DNA]</scope>
    <source>
        <strain evidence="3">F0677</strain>
    </source>
</reference>
<organism evidence="2 3">
    <name type="scientific">Dialister pneumosintes</name>
    <dbReference type="NCBI Taxonomy" id="39950"/>
    <lineage>
        <taxon>Bacteria</taxon>
        <taxon>Bacillati</taxon>
        <taxon>Bacillota</taxon>
        <taxon>Negativicutes</taxon>
        <taxon>Veillonellales</taxon>
        <taxon>Veillonellaceae</taxon>
        <taxon>Dialister</taxon>
    </lineage>
</organism>
<dbReference type="RefSeq" id="WP_069177033.1">
    <property type="nucleotide sequence ID" value="NZ_CP017037.1"/>
</dbReference>
<accession>A0A1B3WDV2</accession>
<dbReference type="EMBL" id="CP017037">
    <property type="protein sequence ID" value="AOH39148.1"/>
    <property type="molecule type" value="Genomic_DNA"/>
</dbReference>
<proteinExistence type="predicted"/>
<evidence type="ECO:0000313" key="3">
    <source>
        <dbReference type="Proteomes" id="UP000094757"/>
    </source>
</evidence>
<gene>
    <name evidence="2" type="ORF">BCB69_03725</name>
</gene>
<dbReference type="Proteomes" id="UP000094757">
    <property type="component" value="Chromosome"/>
</dbReference>
<feature type="transmembrane region" description="Helical" evidence="1">
    <location>
        <begin position="69"/>
        <end position="102"/>
    </location>
</feature>
<dbReference type="AlphaFoldDB" id="A0A1B3WDV2"/>
<keyword evidence="1" id="KW-0812">Transmembrane</keyword>
<sequence length="106" mass="12316">MIENEKKTNFEEEPRVMSTHDVKDYEGITLNEQGEEDYQAEGTWENSHAQVRVIRINDLPLWKKVLYGIVVIGVLIALAIFAWFAFLWFGVIAVVGSILYFLRRLL</sequence>
<keyword evidence="1" id="KW-0472">Membrane</keyword>